<name>A0A4Q7J1P3_9PSEU</name>
<dbReference type="GO" id="GO:0003677">
    <property type="term" value="F:DNA binding"/>
    <property type="evidence" value="ECO:0007669"/>
    <property type="project" value="InterPro"/>
</dbReference>
<organism evidence="2 3">
    <name type="scientific">Amycolatopsis suaedae</name>
    <dbReference type="NCBI Taxonomy" id="2510978"/>
    <lineage>
        <taxon>Bacteria</taxon>
        <taxon>Bacillati</taxon>
        <taxon>Actinomycetota</taxon>
        <taxon>Actinomycetes</taxon>
        <taxon>Pseudonocardiales</taxon>
        <taxon>Pseudonocardiaceae</taxon>
        <taxon>Amycolatopsis</taxon>
    </lineage>
</organism>
<dbReference type="RefSeq" id="WP_130479419.1">
    <property type="nucleotide sequence ID" value="NZ_SFCC01000021.1"/>
</dbReference>
<gene>
    <name evidence="2" type="ORF">EWH70_32595</name>
</gene>
<proteinExistence type="predicted"/>
<dbReference type="SUPFAM" id="SSF47413">
    <property type="entry name" value="lambda repressor-like DNA-binding domains"/>
    <property type="match status" value="1"/>
</dbReference>
<dbReference type="OrthoDB" id="4966777at2"/>
<evidence type="ECO:0000259" key="1">
    <source>
        <dbReference type="SMART" id="SM00530"/>
    </source>
</evidence>
<keyword evidence="3" id="KW-1185">Reference proteome</keyword>
<evidence type="ECO:0000313" key="3">
    <source>
        <dbReference type="Proteomes" id="UP000292003"/>
    </source>
</evidence>
<reference evidence="2 3" key="1">
    <citation type="submission" date="2019-02" db="EMBL/GenBank/DDBJ databases">
        <title>Draft genome sequence of Amycolatopsis sp. 8-3EHSu isolated from roots of Suaeda maritima.</title>
        <authorList>
            <person name="Duangmal K."/>
            <person name="Chantavorakit T."/>
        </authorList>
    </citation>
    <scope>NUCLEOTIDE SEQUENCE [LARGE SCALE GENOMIC DNA]</scope>
    <source>
        <strain evidence="2 3">8-3EHSu</strain>
    </source>
</reference>
<dbReference type="InterPro" id="IPR010982">
    <property type="entry name" value="Lambda_DNA-bd_dom_sf"/>
</dbReference>
<sequence>MTSPEQRRIALADQLRVLLSAAGLSGRQFAAAVGWQASKVSKILNGRQSVTDADILTWCAATDAPAEEAERLRAELRAIRADEARWSRQLAAGHRAAQEDMASLEQRATRIRAFDMALVPGLLQTAEYAHVVLTALAALRDTPRDTDAAVRARMERQRVLYDSTKKITLLTSEFALRYPIAGPAVMAAQLDRFLALDGLPSVTLGIVPFGVELPVPPLHGFCILDDFVLVEVFHAEASTEQPDDVALYHRIADQLWPLAATGADARAIVRTVLADLTA</sequence>
<evidence type="ECO:0000313" key="2">
    <source>
        <dbReference type="EMBL" id="RZQ59854.1"/>
    </source>
</evidence>
<dbReference type="Pfam" id="PF19054">
    <property type="entry name" value="DUF5753"/>
    <property type="match status" value="1"/>
</dbReference>
<dbReference type="InterPro" id="IPR001387">
    <property type="entry name" value="Cro/C1-type_HTH"/>
</dbReference>
<dbReference type="Gene3D" id="1.10.260.40">
    <property type="entry name" value="lambda repressor-like DNA-binding domains"/>
    <property type="match status" value="1"/>
</dbReference>
<dbReference type="Pfam" id="PF13560">
    <property type="entry name" value="HTH_31"/>
    <property type="match status" value="1"/>
</dbReference>
<protein>
    <submittedName>
        <fullName evidence="2">XRE family transcriptional regulator</fullName>
    </submittedName>
</protein>
<dbReference type="Proteomes" id="UP000292003">
    <property type="component" value="Unassembled WGS sequence"/>
</dbReference>
<dbReference type="SMART" id="SM00530">
    <property type="entry name" value="HTH_XRE"/>
    <property type="match status" value="1"/>
</dbReference>
<dbReference type="CDD" id="cd00093">
    <property type="entry name" value="HTH_XRE"/>
    <property type="match status" value="1"/>
</dbReference>
<accession>A0A4Q7J1P3</accession>
<dbReference type="InterPro" id="IPR043917">
    <property type="entry name" value="DUF5753"/>
</dbReference>
<dbReference type="EMBL" id="SFCC01000021">
    <property type="protein sequence ID" value="RZQ59854.1"/>
    <property type="molecule type" value="Genomic_DNA"/>
</dbReference>
<dbReference type="AlphaFoldDB" id="A0A4Q7J1P3"/>
<comment type="caution">
    <text evidence="2">The sequence shown here is derived from an EMBL/GenBank/DDBJ whole genome shotgun (WGS) entry which is preliminary data.</text>
</comment>
<feature type="domain" description="HTH cro/C1-type" evidence="1">
    <location>
        <begin position="14"/>
        <end position="69"/>
    </location>
</feature>